<reference evidence="2" key="1">
    <citation type="submission" date="2018-10" db="EMBL/GenBank/DDBJ databases">
        <title>Effector identification in a new, highly contiguous assembly of the strawberry crown rot pathogen Phytophthora cactorum.</title>
        <authorList>
            <person name="Armitage A.D."/>
            <person name="Nellist C.F."/>
            <person name="Bates H."/>
            <person name="Vickerstaff R.J."/>
            <person name="Harrison R.J."/>
        </authorList>
    </citation>
    <scope>NUCLEOTIDE SEQUENCE</scope>
    <source>
        <strain evidence="2">4040</strain>
    </source>
</reference>
<sequence>MEYEHGAENQPMDGNPSMRGPSESATHIARADSPQLSDPEWEALQRLATVIRVGGTPKTGNSHWSGGRSDDATDIVTDRSTRCCSGLHSQGAARCCCRYGYDGAVRDDTARAVIETAREQLCGKRGGTSSPMACRSVNSSELPLGSSWPPAMRHQSRDASLEIEARPRACVQRTVSIRQWAERTPTMRC</sequence>
<evidence type="ECO:0000313" key="3">
    <source>
        <dbReference type="Proteomes" id="UP000736787"/>
    </source>
</evidence>
<dbReference type="EMBL" id="RCMK01001719">
    <property type="protein sequence ID" value="KAG2889455.1"/>
    <property type="molecule type" value="Genomic_DNA"/>
</dbReference>
<feature type="region of interest" description="Disordered" evidence="1">
    <location>
        <begin position="1"/>
        <end position="38"/>
    </location>
</feature>
<proteinExistence type="predicted"/>
<accession>A0A8T1AYN9</accession>
<protein>
    <submittedName>
        <fullName evidence="2">Uncharacterized protein</fullName>
    </submittedName>
</protein>
<evidence type="ECO:0000313" key="2">
    <source>
        <dbReference type="EMBL" id="KAG2889455.1"/>
    </source>
</evidence>
<dbReference type="VEuPathDB" id="FungiDB:PC110_g23624"/>
<organism evidence="2 3">
    <name type="scientific">Phytophthora cactorum</name>
    <dbReference type="NCBI Taxonomy" id="29920"/>
    <lineage>
        <taxon>Eukaryota</taxon>
        <taxon>Sar</taxon>
        <taxon>Stramenopiles</taxon>
        <taxon>Oomycota</taxon>
        <taxon>Peronosporomycetes</taxon>
        <taxon>Peronosporales</taxon>
        <taxon>Peronosporaceae</taxon>
        <taxon>Phytophthora</taxon>
    </lineage>
</organism>
<dbReference type="AlphaFoldDB" id="A0A8T1AYN9"/>
<dbReference type="Proteomes" id="UP000736787">
    <property type="component" value="Unassembled WGS sequence"/>
</dbReference>
<gene>
    <name evidence="2" type="ORF">PC117_g24686</name>
</gene>
<comment type="caution">
    <text evidence="2">The sequence shown here is derived from an EMBL/GenBank/DDBJ whole genome shotgun (WGS) entry which is preliminary data.</text>
</comment>
<evidence type="ECO:0000256" key="1">
    <source>
        <dbReference type="SAM" id="MobiDB-lite"/>
    </source>
</evidence>
<name>A0A8T1AYN9_9STRA</name>